<dbReference type="EMBL" id="VJMJ01000318">
    <property type="protein sequence ID" value="KAF0723008.1"/>
    <property type="molecule type" value="Genomic_DNA"/>
</dbReference>
<keyword evidence="3" id="KW-1185">Reference proteome</keyword>
<evidence type="ECO:0000313" key="2">
    <source>
        <dbReference type="EMBL" id="KAF0723012.1"/>
    </source>
</evidence>
<dbReference type="Proteomes" id="UP000481153">
    <property type="component" value="Unassembled WGS sequence"/>
</dbReference>
<reference evidence="2 3" key="1">
    <citation type="submission" date="2019-07" db="EMBL/GenBank/DDBJ databases">
        <title>Genomics analysis of Aphanomyces spp. identifies a new class of oomycete effector associated with host adaptation.</title>
        <authorList>
            <person name="Gaulin E."/>
        </authorList>
    </citation>
    <scope>NUCLEOTIDE SEQUENCE [LARGE SCALE GENOMIC DNA]</scope>
    <source>
        <strain evidence="2 3">ATCC 201684</strain>
    </source>
</reference>
<organism evidence="2 3">
    <name type="scientific">Aphanomyces euteiches</name>
    <dbReference type="NCBI Taxonomy" id="100861"/>
    <lineage>
        <taxon>Eukaryota</taxon>
        <taxon>Sar</taxon>
        <taxon>Stramenopiles</taxon>
        <taxon>Oomycota</taxon>
        <taxon>Saprolegniomycetes</taxon>
        <taxon>Saprolegniales</taxon>
        <taxon>Verrucalvaceae</taxon>
        <taxon>Aphanomyces</taxon>
    </lineage>
</organism>
<accession>A0A6G0W908</accession>
<dbReference type="AlphaFoldDB" id="A0A6G0W908"/>
<dbReference type="EMBL" id="VJMJ01000318">
    <property type="protein sequence ID" value="KAF0723012.1"/>
    <property type="molecule type" value="Genomic_DNA"/>
</dbReference>
<sequence>MLFSRVEALDMGSPLGFSVRWWRHSTNSTTSNQSSPPHESTVGCHRLPGILQFSISPTCGVLLSLVVAATAVLALNQEQVNEPIAIEDSRALSAAFGGFRGDDEADVVEADETLRVLKATGRRRGVHGGFRGGFRGMGKRIGFGGGGFGGGGGGAEA</sequence>
<name>A0A6G0W908_9STRA</name>
<protein>
    <submittedName>
        <fullName evidence="2">Uncharacterized protein</fullName>
    </submittedName>
</protein>
<evidence type="ECO:0000313" key="1">
    <source>
        <dbReference type="EMBL" id="KAF0723008.1"/>
    </source>
</evidence>
<comment type="caution">
    <text evidence="2">The sequence shown here is derived from an EMBL/GenBank/DDBJ whole genome shotgun (WGS) entry which is preliminary data.</text>
</comment>
<proteinExistence type="predicted"/>
<gene>
    <name evidence="1" type="ORF">Ae201684_017972</name>
    <name evidence="2" type="ORF">Ae201684_017976</name>
</gene>
<evidence type="ECO:0000313" key="3">
    <source>
        <dbReference type="Proteomes" id="UP000481153"/>
    </source>
</evidence>